<keyword evidence="2" id="KW-0479">Metal-binding</keyword>
<feature type="domain" description="C2H2-type" evidence="9">
    <location>
        <begin position="737"/>
        <end position="764"/>
    </location>
</feature>
<feature type="domain" description="C2H2-type" evidence="9">
    <location>
        <begin position="821"/>
        <end position="844"/>
    </location>
</feature>
<sequence length="1105" mass="128134">MVSPRRCRARPNKPSLLKHSLYHVSCNKALPEDTGTYLNFNMGSVRSFKTEQLHMVKRKWMPSSDGYDPELKLKEDARNYTSASQCFICDSVVSGRATPLLMGIAPYSKIALPTKLGQLMGDRFMVIVTAEDVLCRRCASLIIRLDKLEVDTEIVKKALIGYLKMKYHLYEDEESGPHMLNSSYMHGLEEEIPDGTDSGDQMISHALKDIKSVASEDEGGASHLHIKQEAADEKEIQCFDRIDVTGYKCVSCQYKTTSSVIFMEHLKIHSKEMYFKCSNCNEEFRSHWEIQEHIEDVHHSHLQENSESDNTGTRTPLTFYECNICKFQSPHKTVFDSHVLKHGRAVFYKCSVCSKQLRSKALLKKHANSHRIFKCGLCNLTFKEKSSLLKHFVQHRISKTLQVKEEEQSMAQSQDRLEEQVQDDWQTRDQDKVEQLLEQLHAEDPISKAEDRDNQNHQDESMEGDEQKPTSETKTNGKLQCIESEGTFGEVQRQVDEASFLLEDSVFGKDEDEKLSEDINANEGSETSDFLTDPSSYLQDFQSSSEKQEENQGMAESKAEFPINMLLDGSADSTKNMATTLLKKRVYVCSVCGLRAYTESHMKRHFKSHIAIEKKIYECHICNKVLTTRSNLNRHLLNHENCPGMVTCKLCNEELTDRLHLKQHLEDQHTGPQHCSFCNMEFPNKRAFKEHELTHPEKGIHQCDICHKRFLTSLRLRTHLENIHSSPKDGKTEEKIYKCHICSKILTTYHNLKRHVRNHEKSSGSAKCTLCSKELTDKLHLRQHVEEIHPETHQCPFCQKVFSNKKVCKAHELTHPERYVYKCDMCDKMFLNETRLEKHKNVFHRDPHCRYCEKEIKDPTKLFNHERRHEMYKNKFPCELCPKVFRTPSGLKYHMSVHTGKYAVYCEVCGKGMHSEIVLEEHKATHTKEIRYTCELCGRNFSSNSTYRMHRKWHDDPLPYKCKTCDRKFKHTSILAVHMRRAHTGERPYKCPHCPYSFSVSSTLQKHIILHTKKYPHNCKLCGKGFTTRTKIARHMAKVHNDFDMLNAKPTPCQYKMVLKPSELLLAESKDSVPKQEEKLPEPKFEESVAEEHIVEPAQTLFLFQ</sequence>
<feature type="compositionally biased region" description="Basic and acidic residues" evidence="8">
    <location>
        <begin position="415"/>
        <end position="427"/>
    </location>
</feature>
<evidence type="ECO:0000259" key="9">
    <source>
        <dbReference type="PROSITE" id="PS50157"/>
    </source>
</evidence>
<feature type="domain" description="C2H2-type" evidence="9">
    <location>
        <begin position="373"/>
        <end position="400"/>
    </location>
</feature>
<dbReference type="PROSITE" id="PS00028">
    <property type="entry name" value="ZINC_FINGER_C2H2_1"/>
    <property type="match status" value="15"/>
</dbReference>
<keyword evidence="5" id="KW-0862">Zinc</keyword>
<feature type="domain" description="C2H2-type" evidence="9">
    <location>
        <begin position="275"/>
        <end position="306"/>
    </location>
</feature>
<evidence type="ECO:0000256" key="4">
    <source>
        <dbReference type="ARBA" id="ARBA00022771"/>
    </source>
</evidence>
<dbReference type="InterPro" id="IPR013087">
    <property type="entry name" value="Znf_C2H2_type"/>
</dbReference>
<evidence type="ECO:0000256" key="1">
    <source>
        <dbReference type="ARBA" id="ARBA00004123"/>
    </source>
</evidence>
<dbReference type="PANTHER" id="PTHR24379">
    <property type="entry name" value="KRAB AND ZINC FINGER DOMAIN-CONTAINING"/>
    <property type="match status" value="1"/>
</dbReference>
<evidence type="ECO:0000256" key="8">
    <source>
        <dbReference type="SAM" id="MobiDB-lite"/>
    </source>
</evidence>
<dbReference type="FunFam" id="3.30.160.60:FF:000870">
    <property type="entry name" value="zinc finger protein 197 isoform X1"/>
    <property type="match status" value="1"/>
</dbReference>
<feature type="region of interest" description="Disordered" evidence="8">
    <location>
        <begin position="1070"/>
        <end position="1089"/>
    </location>
</feature>
<keyword evidence="4 7" id="KW-0863">Zinc-finger</keyword>
<dbReference type="SMART" id="SM00355">
    <property type="entry name" value="ZnF_C2H2"/>
    <property type="match status" value="21"/>
</dbReference>
<evidence type="ECO:0000313" key="11">
    <source>
        <dbReference type="Proteomes" id="UP000502823"/>
    </source>
</evidence>
<comment type="subcellular location">
    <subcellularLocation>
        <location evidence="1">Nucleus</location>
    </subcellularLocation>
</comment>
<feature type="region of interest" description="Disordered" evidence="8">
    <location>
        <begin position="509"/>
        <end position="534"/>
    </location>
</feature>
<keyword evidence="6" id="KW-0539">Nucleus</keyword>
<dbReference type="InParanoid" id="A0A6L2PZY2"/>
<dbReference type="GO" id="GO:0045893">
    <property type="term" value="P:positive regulation of DNA-templated transcription"/>
    <property type="evidence" value="ECO:0007669"/>
    <property type="project" value="UniProtKB-ARBA"/>
</dbReference>
<feature type="domain" description="C2H2-type" evidence="9">
    <location>
        <begin position="646"/>
        <end position="674"/>
    </location>
</feature>
<dbReference type="Gene3D" id="3.30.160.60">
    <property type="entry name" value="Classic Zinc Finger"/>
    <property type="match status" value="11"/>
</dbReference>
<feature type="domain" description="C2H2-type" evidence="9">
    <location>
        <begin position="960"/>
        <end position="988"/>
    </location>
</feature>
<evidence type="ECO:0000256" key="6">
    <source>
        <dbReference type="ARBA" id="ARBA00023242"/>
    </source>
</evidence>
<protein>
    <recommendedName>
        <fullName evidence="9">C2H2-type domain-containing protein</fullName>
    </recommendedName>
</protein>
<dbReference type="Pfam" id="PF00096">
    <property type="entry name" value="zf-C2H2"/>
    <property type="match status" value="8"/>
</dbReference>
<feature type="domain" description="C2H2-type" evidence="9">
    <location>
        <begin position="989"/>
        <end position="1016"/>
    </location>
</feature>
<feature type="region of interest" description="Disordered" evidence="8">
    <location>
        <begin position="406"/>
        <end position="427"/>
    </location>
</feature>
<feature type="domain" description="C2H2-type" evidence="9">
    <location>
        <begin position="587"/>
        <end position="614"/>
    </location>
</feature>
<dbReference type="SUPFAM" id="SSF57667">
    <property type="entry name" value="beta-beta-alpha zinc fingers"/>
    <property type="match status" value="10"/>
</dbReference>
<dbReference type="GO" id="GO:0043565">
    <property type="term" value="F:sequence-specific DNA binding"/>
    <property type="evidence" value="ECO:0007669"/>
    <property type="project" value="UniProtKB-ARBA"/>
</dbReference>
<reference evidence="11" key="1">
    <citation type="submission" date="2020-01" db="EMBL/GenBank/DDBJ databases">
        <title>Draft genome sequence of the Termite Coptotermes fromosanus.</title>
        <authorList>
            <person name="Itakura S."/>
            <person name="Yosikawa Y."/>
            <person name="Umezawa K."/>
        </authorList>
    </citation>
    <scope>NUCLEOTIDE SEQUENCE [LARGE SCALE GENOMIC DNA]</scope>
</reference>
<feature type="compositionally biased region" description="Basic and acidic residues" evidence="8">
    <location>
        <begin position="441"/>
        <end position="471"/>
    </location>
</feature>
<feature type="domain" description="C2H2-type" evidence="9">
    <location>
        <begin position="766"/>
        <end position="794"/>
    </location>
</feature>
<dbReference type="FunFam" id="3.30.160.60:FF:001732">
    <property type="entry name" value="Zgc:162936"/>
    <property type="match status" value="1"/>
</dbReference>
<dbReference type="PANTHER" id="PTHR24379:SF127">
    <property type="entry name" value="BLOODY FINGERS-RELATED"/>
    <property type="match status" value="1"/>
</dbReference>
<proteinExistence type="predicted"/>
<evidence type="ECO:0000256" key="5">
    <source>
        <dbReference type="ARBA" id="ARBA00022833"/>
    </source>
</evidence>
<gene>
    <name evidence="10" type="ORF">Cfor_02331</name>
</gene>
<comment type="caution">
    <text evidence="10">The sequence shown here is derived from an EMBL/GenBank/DDBJ whole genome shotgun (WGS) entry which is preliminary data.</text>
</comment>
<dbReference type="AlphaFoldDB" id="A0A6L2PZY2"/>
<organism evidence="10 11">
    <name type="scientific">Coptotermes formosanus</name>
    <name type="common">Formosan subterranean termite</name>
    <dbReference type="NCBI Taxonomy" id="36987"/>
    <lineage>
        <taxon>Eukaryota</taxon>
        <taxon>Metazoa</taxon>
        <taxon>Ecdysozoa</taxon>
        <taxon>Arthropoda</taxon>
        <taxon>Hexapoda</taxon>
        <taxon>Insecta</taxon>
        <taxon>Pterygota</taxon>
        <taxon>Neoptera</taxon>
        <taxon>Polyneoptera</taxon>
        <taxon>Dictyoptera</taxon>
        <taxon>Blattodea</taxon>
        <taxon>Blattoidea</taxon>
        <taxon>Termitoidae</taxon>
        <taxon>Rhinotermitidae</taxon>
        <taxon>Coptotermes</taxon>
    </lineage>
</organism>
<feature type="domain" description="C2H2-type" evidence="9">
    <location>
        <begin position="876"/>
        <end position="903"/>
    </location>
</feature>
<feature type="domain" description="C2H2-type" evidence="9">
    <location>
        <begin position="701"/>
        <end position="729"/>
    </location>
</feature>
<evidence type="ECO:0000313" key="10">
    <source>
        <dbReference type="EMBL" id="GFG38049.1"/>
    </source>
</evidence>
<keyword evidence="3" id="KW-0677">Repeat</keyword>
<name>A0A6L2PZY2_COPFO</name>
<dbReference type="PROSITE" id="PS50157">
    <property type="entry name" value="ZINC_FINGER_C2H2_2"/>
    <property type="match status" value="17"/>
</dbReference>
<feature type="domain" description="C2H2-type" evidence="9">
    <location>
        <begin position="932"/>
        <end position="959"/>
    </location>
</feature>
<feature type="domain" description="C2H2-type" evidence="9">
    <location>
        <begin position="247"/>
        <end position="274"/>
    </location>
</feature>
<feature type="domain" description="C2H2-type" evidence="9">
    <location>
        <begin position="617"/>
        <end position="639"/>
    </location>
</feature>
<dbReference type="GO" id="GO:0008270">
    <property type="term" value="F:zinc ion binding"/>
    <property type="evidence" value="ECO:0007669"/>
    <property type="project" value="UniProtKB-KW"/>
</dbReference>
<evidence type="ECO:0000256" key="7">
    <source>
        <dbReference type="PROSITE-ProRule" id="PRU00042"/>
    </source>
</evidence>
<dbReference type="EMBL" id="BLKM01012977">
    <property type="protein sequence ID" value="GFG38049.1"/>
    <property type="molecule type" value="Genomic_DNA"/>
</dbReference>
<evidence type="ECO:0000256" key="3">
    <source>
        <dbReference type="ARBA" id="ARBA00022737"/>
    </source>
</evidence>
<dbReference type="GO" id="GO:0005634">
    <property type="term" value="C:nucleus"/>
    <property type="evidence" value="ECO:0007669"/>
    <property type="project" value="UniProtKB-SubCell"/>
</dbReference>
<dbReference type="OrthoDB" id="8922241at2759"/>
<accession>A0A6L2PZY2</accession>
<keyword evidence="11" id="KW-1185">Reference proteome</keyword>
<dbReference type="Proteomes" id="UP000502823">
    <property type="component" value="Unassembled WGS sequence"/>
</dbReference>
<feature type="compositionally biased region" description="Polar residues" evidence="8">
    <location>
        <begin position="522"/>
        <end position="534"/>
    </location>
</feature>
<feature type="region of interest" description="Disordered" evidence="8">
    <location>
        <begin position="441"/>
        <end position="480"/>
    </location>
</feature>
<dbReference type="GO" id="GO:0005694">
    <property type="term" value="C:chromosome"/>
    <property type="evidence" value="ECO:0007669"/>
    <property type="project" value="UniProtKB-ARBA"/>
</dbReference>
<evidence type="ECO:0000256" key="2">
    <source>
        <dbReference type="ARBA" id="ARBA00022723"/>
    </source>
</evidence>
<feature type="domain" description="C2H2-type" evidence="9">
    <location>
        <begin position="348"/>
        <end position="370"/>
    </location>
</feature>
<feature type="domain" description="C2H2-type" evidence="9">
    <location>
        <begin position="904"/>
        <end position="931"/>
    </location>
</feature>
<feature type="domain" description="C2H2-type" evidence="9">
    <location>
        <begin position="1017"/>
        <end position="1045"/>
    </location>
</feature>
<dbReference type="InterPro" id="IPR036236">
    <property type="entry name" value="Znf_C2H2_sf"/>
</dbReference>